<reference evidence="4" key="1">
    <citation type="submission" date="2020-05" db="EMBL/GenBank/DDBJ databases">
        <title>WGS assembly of Panicum virgatum.</title>
        <authorList>
            <person name="Lovell J.T."/>
            <person name="Jenkins J."/>
            <person name="Shu S."/>
            <person name="Juenger T.E."/>
            <person name="Schmutz J."/>
        </authorList>
    </citation>
    <scope>NUCLEOTIDE SEQUENCE</scope>
    <source>
        <strain evidence="4">AP13</strain>
    </source>
</reference>
<gene>
    <name evidence="4" type="ORF">PVAP13_4NG205800</name>
</gene>
<keyword evidence="5" id="KW-1185">Reference proteome</keyword>
<dbReference type="Pfam" id="PF14368">
    <property type="entry name" value="LTP_2"/>
    <property type="match status" value="1"/>
</dbReference>
<dbReference type="InterPro" id="IPR036312">
    <property type="entry name" value="Bifun_inhib/LTP/seed_sf"/>
</dbReference>
<evidence type="ECO:0000313" key="4">
    <source>
        <dbReference type="EMBL" id="KAG2606214.1"/>
    </source>
</evidence>
<dbReference type="InterPro" id="IPR016140">
    <property type="entry name" value="Bifunc_inhib/LTP/seed_store"/>
</dbReference>
<feature type="domain" description="Bifunctional inhibitor/plant lipid transfer protein/seed storage helical" evidence="3">
    <location>
        <begin position="24"/>
        <end position="94"/>
    </location>
</feature>
<accession>A0A8T0TAR4</accession>
<evidence type="ECO:0000313" key="5">
    <source>
        <dbReference type="Proteomes" id="UP000823388"/>
    </source>
</evidence>
<comment type="caution">
    <text evidence="4">The sequence shown here is derived from an EMBL/GenBank/DDBJ whole genome shotgun (WGS) entry which is preliminary data.</text>
</comment>
<proteinExistence type="predicted"/>
<dbReference type="SUPFAM" id="SSF47699">
    <property type="entry name" value="Bifunctional inhibitor/lipid-transfer protein/seed storage 2S albumin"/>
    <property type="match status" value="1"/>
</dbReference>
<protein>
    <recommendedName>
        <fullName evidence="3">Bifunctional inhibitor/plant lipid transfer protein/seed storage helical domain-containing protein</fullName>
    </recommendedName>
</protein>
<feature type="region of interest" description="Disordered" evidence="1">
    <location>
        <begin position="149"/>
        <end position="215"/>
    </location>
</feature>
<dbReference type="AlphaFoldDB" id="A0A8T0TAR4"/>
<dbReference type="Proteomes" id="UP000823388">
    <property type="component" value="Chromosome 4N"/>
</dbReference>
<sequence length="215" mass="21623">MLTFTSRLPHAVAATLHLLLVGVLVAISATARAQVVVLPSCNFQEVDLVPCMAASAAGSAGGGSNISDACCSSLNRALDAGHRCVCSLLLSNGVFASLVTSLLTLPLMLPLPGCFLYAPSLAACQERLLEQMSAPQAAAAITGGGAGAAALPSPTQASATPRVNKHAGREQAEDDGRTRGSVGDGSSEAPSAAERVGRSAACRSHTALTRGDRAC</sequence>
<feature type="signal peptide" evidence="2">
    <location>
        <begin position="1"/>
        <end position="33"/>
    </location>
</feature>
<name>A0A8T0TAR4_PANVG</name>
<dbReference type="EMBL" id="CM029044">
    <property type="protein sequence ID" value="KAG2606214.1"/>
    <property type="molecule type" value="Genomic_DNA"/>
</dbReference>
<evidence type="ECO:0000259" key="3">
    <source>
        <dbReference type="Pfam" id="PF14368"/>
    </source>
</evidence>
<keyword evidence="2" id="KW-0732">Signal</keyword>
<evidence type="ECO:0000256" key="1">
    <source>
        <dbReference type="SAM" id="MobiDB-lite"/>
    </source>
</evidence>
<feature type="compositionally biased region" description="Basic and acidic residues" evidence="1">
    <location>
        <begin position="167"/>
        <end position="178"/>
    </location>
</feature>
<feature type="chain" id="PRO_5035785676" description="Bifunctional inhibitor/plant lipid transfer protein/seed storage helical domain-containing protein" evidence="2">
    <location>
        <begin position="34"/>
        <end position="215"/>
    </location>
</feature>
<organism evidence="4 5">
    <name type="scientific">Panicum virgatum</name>
    <name type="common">Blackwell switchgrass</name>
    <dbReference type="NCBI Taxonomy" id="38727"/>
    <lineage>
        <taxon>Eukaryota</taxon>
        <taxon>Viridiplantae</taxon>
        <taxon>Streptophyta</taxon>
        <taxon>Embryophyta</taxon>
        <taxon>Tracheophyta</taxon>
        <taxon>Spermatophyta</taxon>
        <taxon>Magnoliopsida</taxon>
        <taxon>Liliopsida</taxon>
        <taxon>Poales</taxon>
        <taxon>Poaceae</taxon>
        <taxon>PACMAD clade</taxon>
        <taxon>Panicoideae</taxon>
        <taxon>Panicodae</taxon>
        <taxon>Paniceae</taxon>
        <taxon>Panicinae</taxon>
        <taxon>Panicum</taxon>
        <taxon>Panicum sect. Hiantes</taxon>
    </lineage>
</organism>
<evidence type="ECO:0000256" key="2">
    <source>
        <dbReference type="SAM" id="SignalP"/>
    </source>
</evidence>
<dbReference type="OrthoDB" id="691337at2759"/>